<evidence type="ECO:0000256" key="1">
    <source>
        <dbReference type="SAM" id="MobiDB-lite"/>
    </source>
</evidence>
<feature type="region of interest" description="Disordered" evidence="1">
    <location>
        <begin position="45"/>
        <end position="135"/>
    </location>
</feature>
<evidence type="ECO:0000313" key="3">
    <source>
        <dbReference type="Proteomes" id="UP001626550"/>
    </source>
</evidence>
<proteinExistence type="predicted"/>
<evidence type="ECO:0000313" key="2">
    <source>
        <dbReference type="EMBL" id="KAL3310046.1"/>
    </source>
</evidence>
<organism evidence="2 3">
    <name type="scientific">Cichlidogyrus casuarinus</name>
    <dbReference type="NCBI Taxonomy" id="1844966"/>
    <lineage>
        <taxon>Eukaryota</taxon>
        <taxon>Metazoa</taxon>
        <taxon>Spiralia</taxon>
        <taxon>Lophotrochozoa</taxon>
        <taxon>Platyhelminthes</taxon>
        <taxon>Monogenea</taxon>
        <taxon>Monopisthocotylea</taxon>
        <taxon>Dactylogyridea</taxon>
        <taxon>Ancyrocephalidae</taxon>
        <taxon>Cichlidogyrus</taxon>
    </lineage>
</organism>
<feature type="compositionally biased region" description="Basic and acidic residues" evidence="1">
    <location>
        <begin position="113"/>
        <end position="134"/>
    </location>
</feature>
<dbReference type="AlphaFoldDB" id="A0ABD2PUA3"/>
<feature type="compositionally biased region" description="Polar residues" evidence="1">
    <location>
        <begin position="219"/>
        <end position="235"/>
    </location>
</feature>
<dbReference type="Proteomes" id="UP001626550">
    <property type="component" value="Unassembled WGS sequence"/>
</dbReference>
<feature type="compositionally biased region" description="Polar residues" evidence="1">
    <location>
        <begin position="95"/>
        <end position="109"/>
    </location>
</feature>
<dbReference type="EMBL" id="JBJKFK010003294">
    <property type="protein sequence ID" value="KAL3310046.1"/>
    <property type="molecule type" value="Genomic_DNA"/>
</dbReference>
<accession>A0ABD2PUA3</accession>
<sequence length="280" mass="30665">MAKLNSREDLPVVRRRNSLFNATGEFNRPPYDIPNRSELAYEDVEVDQLPPPPTRPISMVEDEDWTTPVAPGRMLPQPPTPLELEAALSSASSSIHRSNTCSSGTFSGTDSEDGNRTPTDESDNKKNIFSRSDDVQAISEPAKTVLNCPDSMMKNLKQTGLLRPSALPQSRLPAPRAAIKATNVYSRISSDAKVQPTGLRTPQPVRVAETKAVRGGKKQVQSKVSQTIRSKSQPPKEQFPDNAPVVRPKTTSSGIRPPSNLKTPQIQPSRIMSKIPKPRA</sequence>
<feature type="compositionally biased region" description="Polar residues" evidence="1">
    <location>
        <begin position="249"/>
        <end position="270"/>
    </location>
</feature>
<feature type="compositionally biased region" description="Low complexity" evidence="1">
    <location>
        <begin position="82"/>
        <end position="94"/>
    </location>
</feature>
<reference evidence="2 3" key="1">
    <citation type="submission" date="2024-11" db="EMBL/GenBank/DDBJ databases">
        <title>Adaptive evolution of stress response genes in parasites aligns with host niche diversity.</title>
        <authorList>
            <person name="Hahn C."/>
            <person name="Resl P."/>
        </authorList>
    </citation>
    <scope>NUCLEOTIDE SEQUENCE [LARGE SCALE GENOMIC DNA]</scope>
    <source>
        <strain evidence="2">EGGRZ-B1_66</strain>
        <tissue evidence="2">Body</tissue>
    </source>
</reference>
<keyword evidence="3" id="KW-1185">Reference proteome</keyword>
<comment type="caution">
    <text evidence="2">The sequence shown here is derived from an EMBL/GenBank/DDBJ whole genome shotgun (WGS) entry which is preliminary data.</text>
</comment>
<gene>
    <name evidence="2" type="ORF">Ciccas_011394</name>
</gene>
<feature type="region of interest" description="Disordered" evidence="1">
    <location>
        <begin position="192"/>
        <end position="280"/>
    </location>
</feature>
<protein>
    <submittedName>
        <fullName evidence="2">Uncharacterized protein</fullName>
    </submittedName>
</protein>
<name>A0ABD2PUA3_9PLAT</name>